<feature type="region of interest" description="Disordered" evidence="1">
    <location>
        <begin position="56"/>
        <end position="81"/>
    </location>
</feature>
<organism evidence="2">
    <name type="scientific">Arundo donax</name>
    <name type="common">Giant reed</name>
    <name type="synonym">Donax arundinaceus</name>
    <dbReference type="NCBI Taxonomy" id="35708"/>
    <lineage>
        <taxon>Eukaryota</taxon>
        <taxon>Viridiplantae</taxon>
        <taxon>Streptophyta</taxon>
        <taxon>Embryophyta</taxon>
        <taxon>Tracheophyta</taxon>
        <taxon>Spermatophyta</taxon>
        <taxon>Magnoliopsida</taxon>
        <taxon>Liliopsida</taxon>
        <taxon>Poales</taxon>
        <taxon>Poaceae</taxon>
        <taxon>PACMAD clade</taxon>
        <taxon>Arundinoideae</taxon>
        <taxon>Arundineae</taxon>
        <taxon>Arundo</taxon>
    </lineage>
</organism>
<proteinExistence type="predicted"/>
<name>A0A0A8ZT28_ARUDO</name>
<dbReference type="AlphaFoldDB" id="A0A0A8ZT28"/>
<evidence type="ECO:0000313" key="2">
    <source>
        <dbReference type="EMBL" id="JAD42539.1"/>
    </source>
</evidence>
<dbReference type="EMBL" id="GBRH01255356">
    <property type="protein sequence ID" value="JAD42539.1"/>
    <property type="molecule type" value="Transcribed_RNA"/>
</dbReference>
<sequence length="81" mass="8679">MPRFRVGGVARGASPADGPQKLVCSHVRDCAAAFCKALGRWCFLQPRFQVCGSFPGPASATTATGKKRRNRRTQGLPGTFL</sequence>
<accession>A0A0A8ZT28</accession>
<protein>
    <submittedName>
        <fullName evidence="2">Uncharacterized protein</fullName>
    </submittedName>
</protein>
<reference evidence="2" key="2">
    <citation type="journal article" date="2015" name="Data Brief">
        <title>Shoot transcriptome of the giant reed, Arundo donax.</title>
        <authorList>
            <person name="Barrero R.A."/>
            <person name="Guerrero F.D."/>
            <person name="Moolhuijzen P."/>
            <person name="Goolsby J.A."/>
            <person name="Tidwell J."/>
            <person name="Bellgard S.E."/>
            <person name="Bellgard M.I."/>
        </authorList>
    </citation>
    <scope>NUCLEOTIDE SEQUENCE</scope>
    <source>
        <tissue evidence="2">Shoot tissue taken approximately 20 cm above the soil surface</tissue>
    </source>
</reference>
<evidence type="ECO:0000256" key="1">
    <source>
        <dbReference type="SAM" id="MobiDB-lite"/>
    </source>
</evidence>
<reference evidence="2" key="1">
    <citation type="submission" date="2014-09" db="EMBL/GenBank/DDBJ databases">
        <authorList>
            <person name="Magalhaes I.L.F."/>
            <person name="Oliveira U."/>
            <person name="Santos F.R."/>
            <person name="Vidigal T.H.D.A."/>
            <person name="Brescovit A.D."/>
            <person name="Santos A.J."/>
        </authorList>
    </citation>
    <scope>NUCLEOTIDE SEQUENCE</scope>
    <source>
        <tissue evidence="2">Shoot tissue taken approximately 20 cm above the soil surface</tissue>
    </source>
</reference>